<evidence type="ECO:0000256" key="1">
    <source>
        <dbReference type="SAM" id="MobiDB-lite"/>
    </source>
</evidence>
<evidence type="ECO:0000313" key="2">
    <source>
        <dbReference type="EMBL" id="CAA9404358.1"/>
    </source>
</evidence>
<feature type="compositionally biased region" description="Basic residues" evidence="1">
    <location>
        <begin position="173"/>
        <end position="184"/>
    </location>
</feature>
<feature type="compositionally biased region" description="Basic residues" evidence="1">
    <location>
        <begin position="290"/>
        <end position="314"/>
    </location>
</feature>
<protein>
    <submittedName>
        <fullName evidence="2">Mg/Co/Ni transporter MgtE, CBS domain-containing</fullName>
    </submittedName>
</protein>
<feature type="compositionally biased region" description="Basic and acidic residues" evidence="1">
    <location>
        <begin position="230"/>
        <end position="265"/>
    </location>
</feature>
<feature type="non-terminal residue" evidence="2">
    <location>
        <position position="1"/>
    </location>
</feature>
<gene>
    <name evidence="2" type="ORF">AVDCRST_MAG64-1898</name>
</gene>
<feature type="compositionally biased region" description="Basic and acidic residues" evidence="1">
    <location>
        <begin position="156"/>
        <end position="172"/>
    </location>
</feature>
<feature type="compositionally biased region" description="Basic residues" evidence="1">
    <location>
        <begin position="72"/>
        <end position="83"/>
    </location>
</feature>
<feature type="compositionally biased region" description="Basic and acidic residues" evidence="1">
    <location>
        <begin position="322"/>
        <end position="364"/>
    </location>
</feature>
<feature type="compositionally biased region" description="Basic and acidic residues" evidence="1">
    <location>
        <begin position="94"/>
        <end position="120"/>
    </location>
</feature>
<organism evidence="2">
    <name type="scientific">uncultured Phycisphaerae bacterium</name>
    <dbReference type="NCBI Taxonomy" id="904963"/>
    <lineage>
        <taxon>Bacteria</taxon>
        <taxon>Pseudomonadati</taxon>
        <taxon>Planctomycetota</taxon>
        <taxon>Phycisphaerae</taxon>
        <taxon>environmental samples</taxon>
    </lineage>
</organism>
<proteinExistence type="predicted"/>
<feature type="compositionally biased region" description="Basic and acidic residues" evidence="1">
    <location>
        <begin position="185"/>
        <end position="194"/>
    </location>
</feature>
<sequence>RRVGRDRHGVGRGVDGPVGDGPGRPRRRAGTRPLGQARRDRRRDGRRGERRGPPPRAVPARLGRRDHDHRGHGPLRVPQRRGRDRAAPAAQRAARADVLRLRDRPPRAPGRRPVDARPDPRPPAAPAARHHAAQRALGPGDDGPGAGRAADAPLRVPRDAGRGRAEHPGRADHGRRRRRRRRGRGDRGRAEDVRRRRRGAADQPVALQLPQARLVAAGEPPDRVHRRLGRRDVPGDDRALRDPGRLHADRRRDGRQRQRAGDGGRRPRHRARRGGPGAARQGPGPPGDRRLRHRRHGRAGHRRRRAGLPQRARRGAGAGRRPGADHQPHAGGRDRRGDPVRDEVARVRPRAVGDDLRDHGDRRRGVLLPPGPGAALHAVGRLGL</sequence>
<feature type="compositionally biased region" description="Gly residues" evidence="1">
    <location>
        <begin position="11"/>
        <end position="22"/>
    </location>
</feature>
<feature type="region of interest" description="Disordered" evidence="1">
    <location>
        <begin position="1"/>
        <end position="374"/>
    </location>
</feature>
<accession>A0A6J4P4R8</accession>
<feature type="compositionally biased region" description="Basic and acidic residues" evidence="1">
    <location>
        <begin position="42"/>
        <end position="52"/>
    </location>
</feature>
<feature type="non-terminal residue" evidence="2">
    <location>
        <position position="384"/>
    </location>
</feature>
<reference evidence="2" key="1">
    <citation type="submission" date="2020-02" db="EMBL/GenBank/DDBJ databases">
        <authorList>
            <person name="Meier V. D."/>
        </authorList>
    </citation>
    <scope>NUCLEOTIDE SEQUENCE</scope>
    <source>
        <strain evidence="2">AVDCRST_MAG64</strain>
    </source>
</reference>
<dbReference type="AlphaFoldDB" id="A0A6J4P4R8"/>
<name>A0A6J4P4R8_9BACT</name>
<dbReference type="EMBL" id="CADCUQ010000434">
    <property type="protein sequence ID" value="CAA9404358.1"/>
    <property type="molecule type" value="Genomic_DNA"/>
</dbReference>